<protein>
    <submittedName>
        <fullName evidence="3">Flagellar basal body rod protein FlgB</fullName>
    </submittedName>
</protein>
<dbReference type="RefSeq" id="WP_275632016.1">
    <property type="nucleotide sequence ID" value="NZ_JARGYD010000002.1"/>
</dbReference>
<dbReference type="InterPro" id="IPR001444">
    <property type="entry name" value="Flag_bb_rod_N"/>
</dbReference>
<name>A0ABV7GM31_9RHOB</name>
<evidence type="ECO:0000313" key="4">
    <source>
        <dbReference type="Proteomes" id="UP001595632"/>
    </source>
</evidence>
<feature type="domain" description="Flagellar basal body rod protein N-terminal" evidence="2">
    <location>
        <begin position="9"/>
        <end position="39"/>
    </location>
</feature>
<keyword evidence="4" id="KW-1185">Reference proteome</keyword>
<dbReference type="EMBL" id="JBHRTB010000010">
    <property type="protein sequence ID" value="MFC3141733.1"/>
    <property type="molecule type" value="Genomic_DNA"/>
</dbReference>
<evidence type="ECO:0000256" key="1">
    <source>
        <dbReference type="ARBA" id="ARBA00004117"/>
    </source>
</evidence>
<sequence length="112" mass="12359">MDNASTSWLRTASQKMSWLAERQKVISENIANADTPSYTARDVEDFGDFLTRPAGRSVEIRNAKSEWGTSFDGNGVVLEEQSILAAETSGQYRLASRLYGKAHQMIATVNGK</sequence>
<accession>A0ABV7GM31</accession>
<organism evidence="3 4">
    <name type="scientific">Psychromarinibacter halotolerans</name>
    <dbReference type="NCBI Taxonomy" id="1775175"/>
    <lineage>
        <taxon>Bacteria</taxon>
        <taxon>Pseudomonadati</taxon>
        <taxon>Pseudomonadota</taxon>
        <taxon>Alphaproteobacteria</taxon>
        <taxon>Rhodobacterales</taxon>
        <taxon>Paracoccaceae</taxon>
        <taxon>Psychromarinibacter</taxon>
    </lineage>
</organism>
<dbReference type="Proteomes" id="UP001595632">
    <property type="component" value="Unassembled WGS sequence"/>
</dbReference>
<comment type="caution">
    <text evidence="3">The sequence shown here is derived from an EMBL/GenBank/DDBJ whole genome shotgun (WGS) entry which is preliminary data.</text>
</comment>
<evidence type="ECO:0000313" key="3">
    <source>
        <dbReference type="EMBL" id="MFC3141733.1"/>
    </source>
</evidence>
<keyword evidence="3" id="KW-0282">Flagellum</keyword>
<dbReference type="Pfam" id="PF00460">
    <property type="entry name" value="Flg_bb_rod"/>
    <property type="match status" value="1"/>
</dbReference>
<keyword evidence="3" id="KW-0969">Cilium</keyword>
<keyword evidence="3" id="KW-0966">Cell projection</keyword>
<gene>
    <name evidence="3" type="ORF">ACFOGP_03385</name>
</gene>
<reference evidence="4" key="1">
    <citation type="journal article" date="2019" name="Int. J. Syst. Evol. Microbiol.">
        <title>The Global Catalogue of Microorganisms (GCM) 10K type strain sequencing project: providing services to taxonomists for standard genome sequencing and annotation.</title>
        <authorList>
            <consortium name="The Broad Institute Genomics Platform"/>
            <consortium name="The Broad Institute Genome Sequencing Center for Infectious Disease"/>
            <person name="Wu L."/>
            <person name="Ma J."/>
        </authorList>
    </citation>
    <scope>NUCLEOTIDE SEQUENCE [LARGE SCALE GENOMIC DNA]</scope>
    <source>
        <strain evidence="4">KCTC 52366</strain>
    </source>
</reference>
<proteinExistence type="predicted"/>
<comment type="subcellular location">
    <subcellularLocation>
        <location evidence="1">Bacterial flagellum basal body</location>
    </subcellularLocation>
</comment>
<evidence type="ECO:0000259" key="2">
    <source>
        <dbReference type="Pfam" id="PF00460"/>
    </source>
</evidence>